<dbReference type="Proteomes" id="UP000037773">
    <property type="component" value="Unassembled WGS sequence"/>
</dbReference>
<comment type="caution">
    <text evidence="1">The sequence shown here is derived from an EMBL/GenBank/DDBJ whole genome shotgun (WGS) entry which is preliminary data.</text>
</comment>
<proteinExistence type="predicted"/>
<name>A0A0M8QJ12_9ACTN</name>
<dbReference type="EMBL" id="LGCN01000210">
    <property type="protein sequence ID" value="KOT35786.1"/>
    <property type="molecule type" value="Genomic_DNA"/>
</dbReference>
<evidence type="ECO:0000313" key="2">
    <source>
        <dbReference type="Proteomes" id="UP000037773"/>
    </source>
</evidence>
<organism evidence="1 2">
    <name type="scientific">Streptomyces caelestis</name>
    <dbReference type="NCBI Taxonomy" id="36816"/>
    <lineage>
        <taxon>Bacteria</taxon>
        <taxon>Bacillati</taxon>
        <taxon>Actinomycetota</taxon>
        <taxon>Actinomycetes</taxon>
        <taxon>Kitasatosporales</taxon>
        <taxon>Streptomycetaceae</taxon>
        <taxon>Streptomyces</taxon>
    </lineage>
</organism>
<accession>A0A0M8QJ12</accession>
<gene>
    <name evidence="1" type="ORF">ADK41_23945</name>
</gene>
<reference evidence="1 2" key="1">
    <citation type="submission" date="2015-07" db="EMBL/GenBank/DDBJ databases">
        <authorList>
            <person name="Noorani M."/>
        </authorList>
    </citation>
    <scope>NUCLEOTIDE SEQUENCE [LARGE SCALE GENOMIC DNA]</scope>
    <source>
        <strain evidence="1 2">NRRL B-24567</strain>
    </source>
</reference>
<dbReference type="PATRIC" id="fig|36816.3.peg.5175"/>
<dbReference type="RefSeq" id="WP_030817994.1">
    <property type="nucleotide sequence ID" value="NZ_JBFBKA010000009.1"/>
</dbReference>
<protein>
    <submittedName>
        <fullName evidence="1">Uncharacterized protein</fullName>
    </submittedName>
</protein>
<dbReference type="AlphaFoldDB" id="A0A0M8QJ12"/>
<dbReference type="OrthoDB" id="4236462at2"/>
<sequence length="187" mass="19767">MDLDTLVDRARDALHAGGEEADVCAGLVRATGDPRAAALATCLALGITRTEAERRLATEEAAGAFDGTGPGGEEVLALLLQAGGVFVVDRRLDAHEQRIRDLLGAACTAYGAGLPSGFAVSLSRWFRAGELARAYRGLASRQRVRDDGDPAAYWSALVAAGELLPEGDGIEEARERCRRMAERHPAP</sequence>
<keyword evidence="2" id="KW-1185">Reference proteome</keyword>
<evidence type="ECO:0000313" key="1">
    <source>
        <dbReference type="EMBL" id="KOT35786.1"/>
    </source>
</evidence>